<sequence length="113" mass="12744">MSLSSFIPIFEALGNETRLRVFEYIYRSGSAGARPKELIDKFGFDSGTLDFHLKKLIAVRLIAQKIGCRRGIYCAGENIPLELIFLFNSVLSGDNLPDLLPRLLSGKEMQHFH</sequence>
<dbReference type="InterPro" id="IPR036390">
    <property type="entry name" value="WH_DNA-bd_sf"/>
</dbReference>
<dbReference type="InterPro" id="IPR011991">
    <property type="entry name" value="ArsR-like_HTH"/>
</dbReference>
<organism evidence="1 2">
    <name type="scientific">Polynucleobacter tropicus</name>
    <dbReference type="NCBI Taxonomy" id="1743174"/>
    <lineage>
        <taxon>Bacteria</taxon>
        <taxon>Pseudomonadati</taxon>
        <taxon>Pseudomonadota</taxon>
        <taxon>Betaproteobacteria</taxon>
        <taxon>Burkholderiales</taxon>
        <taxon>Burkholderiaceae</taxon>
        <taxon>Polynucleobacter</taxon>
    </lineage>
</organism>
<gene>
    <name evidence="1" type="ORF">DCO17_08480</name>
</gene>
<dbReference type="InterPro" id="IPR036388">
    <property type="entry name" value="WH-like_DNA-bd_sf"/>
</dbReference>
<dbReference type="Pfam" id="PF12840">
    <property type="entry name" value="HTH_20"/>
    <property type="match status" value="1"/>
</dbReference>
<dbReference type="GO" id="GO:0006355">
    <property type="term" value="P:regulation of DNA-templated transcription"/>
    <property type="evidence" value="ECO:0007669"/>
    <property type="project" value="UniProtKB-ARBA"/>
</dbReference>
<proteinExistence type="predicted"/>
<dbReference type="SUPFAM" id="SSF46785">
    <property type="entry name" value="Winged helix' DNA-binding domain"/>
    <property type="match status" value="1"/>
</dbReference>
<dbReference type="RefSeq" id="WP_173956303.1">
    <property type="nucleotide sequence ID" value="NZ_CP028942.1"/>
</dbReference>
<keyword evidence="2" id="KW-1185">Reference proteome</keyword>
<accession>A0A6M9Q290</accession>
<evidence type="ECO:0008006" key="3">
    <source>
        <dbReference type="Google" id="ProtNLM"/>
    </source>
</evidence>
<dbReference type="KEGG" id="ptrp:DCO17_08480"/>
<dbReference type="Gene3D" id="1.10.10.10">
    <property type="entry name" value="Winged helix-like DNA-binding domain superfamily/Winged helix DNA-binding domain"/>
    <property type="match status" value="1"/>
</dbReference>
<dbReference type="Proteomes" id="UP000503312">
    <property type="component" value="Chromosome"/>
</dbReference>
<dbReference type="AlphaFoldDB" id="A0A6M9Q290"/>
<evidence type="ECO:0000313" key="2">
    <source>
        <dbReference type="Proteomes" id="UP000503312"/>
    </source>
</evidence>
<name>A0A6M9Q290_9BURK</name>
<dbReference type="EMBL" id="CP028942">
    <property type="protein sequence ID" value="QKM65265.1"/>
    <property type="molecule type" value="Genomic_DNA"/>
</dbReference>
<evidence type="ECO:0000313" key="1">
    <source>
        <dbReference type="EMBL" id="QKM65265.1"/>
    </source>
</evidence>
<reference evidence="1 2" key="1">
    <citation type="submission" date="2018-04" db="EMBL/GenBank/DDBJ databases">
        <title>Polynucleobacter sp. UH21B genome.</title>
        <authorList>
            <person name="Hahn M.W."/>
        </authorList>
    </citation>
    <scope>NUCLEOTIDE SEQUENCE [LARGE SCALE GENOMIC DNA]</scope>
    <source>
        <strain evidence="1 2">MWH-UH21B</strain>
    </source>
</reference>
<protein>
    <recommendedName>
        <fullName evidence="3">HTH arsR-type domain-containing protein</fullName>
    </recommendedName>
</protein>
<dbReference type="CDD" id="cd00090">
    <property type="entry name" value="HTH_ARSR"/>
    <property type="match status" value="1"/>
</dbReference>